<evidence type="ECO:0000313" key="2">
    <source>
        <dbReference type="EMBL" id="GEL74843.1"/>
    </source>
</evidence>
<dbReference type="AlphaFoldDB" id="A0A511HMN1"/>
<proteinExistence type="predicted"/>
<protein>
    <submittedName>
        <fullName evidence="2">Uncharacterized protein</fullName>
    </submittedName>
</protein>
<evidence type="ECO:0000256" key="1">
    <source>
        <dbReference type="SAM" id="MobiDB-lite"/>
    </source>
</evidence>
<evidence type="ECO:0000313" key="3">
    <source>
        <dbReference type="Proteomes" id="UP000321224"/>
    </source>
</evidence>
<name>A0A511HMN1_9BACT</name>
<gene>
    <name evidence="2" type="ORF">MVI01_66270</name>
</gene>
<dbReference type="Proteomes" id="UP000321224">
    <property type="component" value="Unassembled WGS sequence"/>
</dbReference>
<accession>A0A511HMN1</accession>
<organism evidence="2 3">
    <name type="scientific">Myxococcus virescens</name>
    <dbReference type="NCBI Taxonomy" id="83456"/>
    <lineage>
        <taxon>Bacteria</taxon>
        <taxon>Pseudomonadati</taxon>
        <taxon>Myxococcota</taxon>
        <taxon>Myxococcia</taxon>
        <taxon>Myxococcales</taxon>
        <taxon>Cystobacterineae</taxon>
        <taxon>Myxococcaceae</taxon>
        <taxon>Myxococcus</taxon>
    </lineage>
</organism>
<dbReference type="EMBL" id="BJVY01000055">
    <property type="protein sequence ID" value="GEL74843.1"/>
    <property type="molecule type" value="Genomic_DNA"/>
</dbReference>
<sequence>MGARGTWAMGRRSMKRAPGPTGGASTVSSPPWARANLADLGGQATGVAWAVRWAVPWRDDNPGCRGNIRGVMLMGAVAAR</sequence>
<comment type="caution">
    <text evidence="2">The sequence shown here is derived from an EMBL/GenBank/DDBJ whole genome shotgun (WGS) entry which is preliminary data.</text>
</comment>
<reference evidence="2 3" key="1">
    <citation type="submission" date="2019-07" db="EMBL/GenBank/DDBJ databases">
        <title>Whole genome shotgun sequence of Myxococcus virescens NBRC 100334.</title>
        <authorList>
            <person name="Hosoyama A."/>
            <person name="Uohara A."/>
            <person name="Ohji S."/>
            <person name="Ichikawa N."/>
        </authorList>
    </citation>
    <scope>NUCLEOTIDE SEQUENCE [LARGE SCALE GENOMIC DNA]</scope>
    <source>
        <strain evidence="2 3">NBRC 100334</strain>
    </source>
</reference>
<feature type="region of interest" description="Disordered" evidence="1">
    <location>
        <begin position="1"/>
        <end position="30"/>
    </location>
</feature>